<keyword evidence="4" id="KW-1185">Reference proteome</keyword>
<sequence>MERDVGGRLPVMCLLCCFMAFTPVSCTQRTRTHAEERLFKRLFTGYNRWSRPVPNTSDVVIVKFGLSIAQLIDVVSAQHVRCWSVGIELDNKGKKEMEEKNNSSLRSR</sequence>
<dbReference type="Pfam" id="PF02931">
    <property type="entry name" value="Neur_chan_LBD"/>
    <property type="match status" value="1"/>
</dbReference>
<organism evidence="3 4">
    <name type="scientific">Hymenochirus boettgeri</name>
    <name type="common">Congo dwarf clawed frog</name>
    <dbReference type="NCBI Taxonomy" id="247094"/>
    <lineage>
        <taxon>Eukaryota</taxon>
        <taxon>Metazoa</taxon>
        <taxon>Chordata</taxon>
        <taxon>Craniata</taxon>
        <taxon>Vertebrata</taxon>
        <taxon>Euteleostomi</taxon>
        <taxon>Amphibia</taxon>
        <taxon>Batrachia</taxon>
        <taxon>Anura</taxon>
        <taxon>Pipoidea</taxon>
        <taxon>Pipidae</taxon>
        <taxon>Pipinae</taxon>
        <taxon>Hymenochirus</taxon>
    </lineage>
</organism>
<dbReference type="EMBL" id="JAACNH010000003">
    <property type="protein sequence ID" value="KAG8446406.1"/>
    <property type="molecule type" value="Genomic_DNA"/>
</dbReference>
<gene>
    <name evidence="3" type="ORF">GDO86_014019</name>
</gene>
<proteinExistence type="predicted"/>
<dbReference type="SUPFAM" id="SSF63712">
    <property type="entry name" value="Nicotinic receptor ligand binding domain-like"/>
    <property type="match status" value="1"/>
</dbReference>
<evidence type="ECO:0000259" key="2">
    <source>
        <dbReference type="Pfam" id="PF02931"/>
    </source>
</evidence>
<feature type="chain" id="PRO_5035801579" description="Neurotransmitter-gated ion-channel ligand-binding domain-containing protein" evidence="1">
    <location>
        <begin position="27"/>
        <end position="108"/>
    </location>
</feature>
<accession>A0A8T2JVM7</accession>
<dbReference type="GO" id="GO:0005230">
    <property type="term" value="F:extracellular ligand-gated monoatomic ion channel activity"/>
    <property type="evidence" value="ECO:0007669"/>
    <property type="project" value="InterPro"/>
</dbReference>
<name>A0A8T2JVM7_9PIPI</name>
<dbReference type="Proteomes" id="UP000812440">
    <property type="component" value="Chromosome 8_10"/>
</dbReference>
<dbReference type="Gene3D" id="2.70.170.10">
    <property type="entry name" value="Neurotransmitter-gated ion-channel ligand-binding domain"/>
    <property type="match status" value="1"/>
</dbReference>
<evidence type="ECO:0000313" key="3">
    <source>
        <dbReference type="EMBL" id="KAG8446406.1"/>
    </source>
</evidence>
<dbReference type="InterPro" id="IPR036734">
    <property type="entry name" value="Neur_chan_lig-bd_sf"/>
</dbReference>
<keyword evidence="1" id="KW-0732">Signal</keyword>
<dbReference type="AlphaFoldDB" id="A0A8T2JVM7"/>
<protein>
    <recommendedName>
        <fullName evidence="2">Neurotransmitter-gated ion-channel ligand-binding domain-containing protein</fullName>
    </recommendedName>
</protein>
<dbReference type="OrthoDB" id="9949028at2759"/>
<comment type="caution">
    <text evidence="3">The sequence shown here is derived from an EMBL/GenBank/DDBJ whole genome shotgun (WGS) entry which is preliminary data.</text>
</comment>
<feature type="domain" description="Neurotransmitter-gated ion-channel ligand-binding" evidence="2">
    <location>
        <begin position="35"/>
        <end position="78"/>
    </location>
</feature>
<dbReference type="GO" id="GO:0016020">
    <property type="term" value="C:membrane"/>
    <property type="evidence" value="ECO:0007669"/>
    <property type="project" value="InterPro"/>
</dbReference>
<evidence type="ECO:0000313" key="4">
    <source>
        <dbReference type="Proteomes" id="UP000812440"/>
    </source>
</evidence>
<feature type="signal peptide" evidence="1">
    <location>
        <begin position="1"/>
        <end position="26"/>
    </location>
</feature>
<evidence type="ECO:0000256" key="1">
    <source>
        <dbReference type="SAM" id="SignalP"/>
    </source>
</evidence>
<reference evidence="3" key="1">
    <citation type="thesis" date="2020" institute="ProQuest LLC" country="789 East Eisenhower Parkway, Ann Arbor, MI, USA">
        <title>Comparative Genomics and Chromosome Evolution.</title>
        <authorList>
            <person name="Mudd A.B."/>
        </authorList>
    </citation>
    <scope>NUCLEOTIDE SEQUENCE</scope>
    <source>
        <strain evidence="3">Female2</strain>
        <tissue evidence="3">Blood</tissue>
    </source>
</reference>
<dbReference type="InterPro" id="IPR006202">
    <property type="entry name" value="Neur_chan_lig-bd"/>
</dbReference>